<keyword evidence="3" id="KW-1134">Transmembrane beta strand</keyword>
<keyword evidence="13" id="KW-0675">Receptor</keyword>
<dbReference type="InterPro" id="IPR036942">
    <property type="entry name" value="Beta-barrel_TonB_sf"/>
</dbReference>
<evidence type="ECO:0000259" key="12">
    <source>
        <dbReference type="SMART" id="SM00965"/>
    </source>
</evidence>
<dbReference type="GO" id="GO:0006826">
    <property type="term" value="P:iron ion transport"/>
    <property type="evidence" value="ECO:0007669"/>
    <property type="project" value="UniProtKB-KW"/>
</dbReference>
<dbReference type="AlphaFoldDB" id="A0A516IT65"/>
<evidence type="ECO:0000256" key="8">
    <source>
        <dbReference type="ARBA" id="ARBA00023077"/>
    </source>
</evidence>
<name>A0A516IT65_9SPHN</name>
<protein>
    <submittedName>
        <fullName evidence="13">TonB-dependent receptor</fullName>
    </submittedName>
</protein>
<dbReference type="Pfam" id="PF00593">
    <property type="entry name" value="TonB_dep_Rec_b-barrel"/>
    <property type="match status" value="1"/>
</dbReference>
<keyword evidence="4" id="KW-0410">Iron transport</keyword>
<dbReference type="PANTHER" id="PTHR32552">
    <property type="entry name" value="FERRICHROME IRON RECEPTOR-RELATED"/>
    <property type="match status" value="1"/>
</dbReference>
<reference evidence="13 14" key="1">
    <citation type="submission" date="2019-07" db="EMBL/GenBank/DDBJ databases">
        <title>Sphingomonas AE3 Genome sequencing and assembly.</title>
        <authorList>
            <person name="Kim H."/>
        </authorList>
    </citation>
    <scope>NUCLEOTIDE SEQUENCE [LARGE SCALE GENOMIC DNA]</scope>
    <source>
        <strain evidence="13 14">AE3</strain>
    </source>
</reference>
<keyword evidence="8 11" id="KW-0798">TonB box</keyword>
<evidence type="ECO:0000313" key="14">
    <source>
        <dbReference type="Proteomes" id="UP000321857"/>
    </source>
</evidence>
<evidence type="ECO:0000256" key="5">
    <source>
        <dbReference type="ARBA" id="ARBA00022692"/>
    </source>
</evidence>
<keyword evidence="9 11" id="KW-0472">Membrane</keyword>
<dbReference type="Pfam" id="PF07715">
    <property type="entry name" value="Plug"/>
    <property type="match status" value="1"/>
</dbReference>
<dbReference type="Proteomes" id="UP000321857">
    <property type="component" value="Chromosome"/>
</dbReference>
<dbReference type="PANTHER" id="PTHR32552:SF81">
    <property type="entry name" value="TONB-DEPENDENT OUTER MEMBRANE RECEPTOR"/>
    <property type="match status" value="1"/>
</dbReference>
<evidence type="ECO:0000256" key="6">
    <source>
        <dbReference type="ARBA" id="ARBA00023004"/>
    </source>
</evidence>
<keyword evidence="10" id="KW-0998">Cell outer membrane</keyword>
<dbReference type="SUPFAM" id="SSF56935">
    <property type="entry name" value="Porins"/>
    <property type="match status" value="1"/>
</dbReference>
<evidence type="ECO:0000256" key="4">
    <source>
        <dbReference type="ARBA" id="ARBA00022496"/>
    </source>
</evidence>
<dbReference type="InterPro" id="IPR011662">
    <property type="entry name" value="Secretin/TonB_short_N"/>
</dbReference>
<gene>
    <name evidence="13" type="ORF">FMM02_09070</name>
</gene>
<evidence type="ECO:0000256" key="9">
    <source>
        <dbReference type="ARBA" id="ARBA00023136"/>
    </source>
</evidence>
<dbReference type="Gene3D" id="3.55.50.30">
    <property type="match status" value="1"/>
</dbReference>
<keyword evidence="2" id="KW-0813">Transport</keyword>
<evidence type="ECO:0000256" key="11">
    <source>
        <dbReference type="RuleBase" id="RU003357"/>
    </source>
</evidence>
<evidence type="ECO:0000256" key="7">
    <source>
        <dbReference type="ARBA" id="ARBA00023065"/>
    </source>
</evidence>
<evidence type="ECO:0000256" key="10">
    <source>
        <dbReference type="ARBA" id="ARBA00023237"/>
    </source>
</evidence>
<dbReference type="InterPro" id="IPR000531">
    <property type="entry name" value="Beta-barrel_TonB"/>
</dbReference>
<dbReference type="SMART" id="SM00965">
    <property type="entry name" value="STN"/>
    <property type="match status" value="1"/>
</dbReference>
<accession>A0A516IT65</accession>
<evidence type="ECO:0000256" key="1">
    <source>
        <dbReference type="ARBA" id="ARBA00004571"/>
    </source>
</evidence>
<comment type="subcellular location">
    <subcellularLocation>
        <location evidence="1">Cell outer membrane</location>
        <topology evidence="1">Multi-pass membrane protein</topology>
    </subcellularLocation>
</comment>
<keyword evidence="7" id="KW-0406">Ion transport</keyword>
<dbReference type="GO" id="GO:0009279">
    <property type="term" value="C:cell outer membrane"/>
    <property type="evidence" value="ECO:0007669"/>
    <property type="project" value="UniProtKB-SubCell"/>
</dbReference>
<comment type="similarity">
    <text evidence="11">Belongs to the TonB-dependent receptor family.</text>
</comment>
<evidence type="ECO:0000256" key="3">
    <source>
        <dbReference type="ARBA" id="ARBA00022452"/>
    </source>
</evidence>
<dbReference type="InterPro" id="IPR039426">
    <property type="entry name" value="TonB-dep_rcpt-like"/>
</dbReference>
<dbReference type="KEGG" id="sxa:FMM02_09070"/>
<keyword evidence="14" id="KW-1185">Reference proteome</keyword>
<dbReference type="EMBL" id="CP041659">
    <property type="protein sequence ID" value="QDP20089.1"/>
    <property type="molecule type" value="Genomic_DNA"/>
</dbReference>
<dbReference type="OrthoDB" id="9760333at2"/>
<dbReference type="Gene3D" id="2.40.170.20">
    <property type="entry name" value="TonB-dependent receptor, beta-barrel domain"/>
    <property type="match status" value="1"/>
</dbReference>
<dbReference type="InterPro" id="IPR012910">
    <property type="entry name" value="Plug_dom"/>
</dbReference>
<evidence type="ECO:0000313" key="13">
    <source>
        <dbReference type="EMBL" id="QDP20089.1"/>
    </source>
</evidence>
<evidence type="ECO:0000256" key="2">
    <source>
        <dbReference type="ARBA" id="ARBA00022448"/>
    </source>
</evidence>
<sequence>MRRCLLGRFLRAWSAGLCRRTTGQCGRRPPPIDRARLFGECDYQRAAIYGYLVGRGDTARPAFARTIVGRPDRTIGQRLEFGRKGLAIRTLYVGAPLCALLSLATPGYAASRLIDVPAGTVGQVAFAIGRQAGVNISIPQQHLLARAAPAVRGRLSAAEALSHLARGSGLRVKQVGGNSYLLVPAPRVAAAEPLRKPARAVAVATIPQEPETAPQDIVVTASKRDLLSRRFPGQWSRIDGEEFGPLGVTGIEAVEARSVGFSSTHLGAGRNKLFIRGIADSSFSGATQSPVGQYFGDMRTGYSGPDPDLKLVDMEAVEILEGPQGTLYGSGALGGIVLLKPNMPAFGELSGRAVVGGSLTWHGDAGHDSSIMLNLPLGANSALRAIAYQATEGGYIDNVATGEDDINTVGVTGARATLSAELMPGWIVDLSGLAQRIDGDDSQYADGAMSGLARDSLVAQPFESAFKLASLVVRKDSGAVRFRSTTGGSWQDVDEHFDASTRDAVRRLGQYSRARALSNETRVWRPMADGYSWLIGFSSIAHRYKVHRDLRSDDTTSDLSGVENRVRETTLYGELGAELLPAIEASVGGRFSVTRLTGSGQHLSPPNLAELVGSDPDRTERRFLPSAALLARPTEGLTVYGRYQQGFRPGGLSISADTVRLYRNDRLGTAELGFRYSLPLRHGFDLHGSATRSAWSDIQADFLDPAGLPVTANIGDGRVWTVTVNGGVRLTPALRLSAGVAWNEGRITKPTDDFRTLMVGSDTDPMEIPNIAKVIARGSVDWRHRLGGEWHIEANAYARYVGRSRLGVGPYLGERQGEYVDSGLVLRAFDQRRAISLTVTNLTDEVGNRFAFGAPIASGADQLTPLRPRTIRLGFEQAF</sequence>
<keyword evidence="5" id="KW-0812">Transmembrane</keyword>
<proteinExistence type="inferred from homology"/>
<organism evidence="13 14">
    <name type="scientific">Sphingomonas xanthus</name>
    <dbReference type="NCBI Taxonomy" id="2594473"/>
    <lineage>
        <taxon>Bacteria</taxon>
        <taxon>Pseudomonadati</taxon>
        <taxon>Pseudomonadota</taxon>
        <taxon>Alphaproteobacteria</taxon>
        <taxon>Sphingomonadales</taxon>
        <taxon>Sphingomonadaceae</taxon>
        <taxon>Sphingomonas</taxon>
    </lineage>
</organism>
<feature type="domain" description="Secretin/TonB short N-terminal" evidence="12">
    <location>
        <begin position="134"/>
        <end position="185"/>
    </location>
</feature>
<keyword evidence="6" id="KW-0408">Iron</keyword>